<dbReference type="STRING" id="78915.A0A4P9XLV3"/>
<evidence type="ECO:0000256" key="1">
    <source>
        <dbReference type="ARBA" id="ARBA00022574"/>
    </source>
</evidence>
<dbReference type="Gene3D" id="2.130.10.10">
    <property type="entry name" value="YVTN repeat-like/Quinoprotein amine dehydrogenase"/>
    <property type="match status" value="2"/>
</dbReference>
<dbReference type="CDD" id="cd00200">
    <property type="entry name" value="WD40"/>
    <property type="match status" value="1"/>
</dbReference>
<feature type="repeat" description="WD" evidence="3">
    <location>
        <begin position="49"/>
        <end position="83"/>
    </location>
</feature>
<name>A0A4P9XLV3_9FUNG</name>
<keyword evidence="2" id="KW-0677">Repeat</keyword>
<feature type="compositionally biased region" description="Acidic residues" evidence="4">
    <location>
        <begin position="25"/>
        <end position="36"/>
    </location>
</feature>
<dbReference type="InterPro" id="IPR036322">
    <property type="entry name" value="WD40_repeat_dom_sf"/>
</dbReference>
<organism evidence="5 6">
    <name type="scientific">Thamnocephalis sphaerospora</name>
    <dbReference type="NCBI Taxonomy" id="78915"/>
    <lineage>
        <taxon>Eukaryota</taxon>
        <taxon>Fungi</taxon>
        <taxon>Fungi incertae sedis</taxon>
        <taxon>Zoopagomycota</taxon>
        <taxon>Zoopagomycotina</taxon>
        <taxon>Zoopagomycetes</taxon>
        <taxon>Zoopagales</taxon>
        <taxon>Sigmoideomycetaceae</taxon>
        <taxon>Thamnocephalis</taxon>
    </lineage>
</organism>
<dbReference type="GO" id="GO:0005634">
    <property type="term" value="C:nucleus"/>
    <property type="evidence" value="ECO:0007669"/>
    <property type="project" value="TreeGrafter"/>
</dbReference>
<dbReference type="PANTHER" id="PTHR16017">
    <property type="entry name" value="GASTRULATION DEFECTIVE PROTEIN 1-RELATED"/>
    <property type="match status" value="1"/>
</dbReference>
<keyword evidence="6" id="KW-1185">Reference proteome</keyword>
<protein>
    <submittedName>
        <fullName evidence="5">WD40-repeat-containing domain protein</fullName>
    </submittedName>
</protein>
<feature type="repeat" description="WD" evidence="3">
    <location>
        <begin position="207"/>
        <end position="232"/>
    </location>
</feature>
<dbReference type="PROSITE" id="PS50294">
    <property type="entry name" value="WD_REPEATS_REGION"/>
    <property type="match status" value="2"/>
</dbReference>
<feature type="region of interest" description="Disordered" evidence="4">
    <location>
        <begin position="493"/>
        <end position="520"/>
    </location>
</feature>
<dbReference type="AlphaFoldDB" id="A0A4P9XLV3"/>
<evidence type="ECO:0000256" key="2">
    <source>
        <dbReference type="ARBA" id="ARBA00022737"/>
    </source>
</evidence>
<dbReference type="OrthoDB" id="10264376at2759"/>
<proteinExistence type="predicted"/>
<dbReference type="EMBL" id="KZ992924">
    <property type="protein sequence ID" value="RKP06240.1"/>
    <property type="molecule type" value="Genomic_DNA"/>
</dbReference>
<dbReference type="PANTHER" id="PTHR16017:SF0">
    <property type="entry name" value="WD REPEAT-CONTAINING PROTEIN 70"/>
    <property type="match status" value="1"/>
</dbReference>
<dbReference type="InterPro" id="IPR001680">
    <property type="entry name" value="WD40_rpt"/>
</dbReference>
<feature type="compositionally biased region" description="Basic and acidic residues" evidence="4">
    <location>
        <begin position="426"/>
        <end position="437"/>
    </location>
</feature>
<feature type="region of interest" description="Disordered" evidence="4">
    <location>
        <begin position="1"/>
        <end position="38"/>
    </location>
</feature>
<feature type="repeat" description="WD" evidence="3">
    <location>
        <begin position="150"/>
        <end position="192"/>
    </location>
</feature>
<gene>
    <name evidence="5" type="ORF">THASP1DRAFT_18712</name>
</gene>
<accession>A0A4P9XLV3</accession>
<keyword evidence="1 3" id="KW-0853">WD repeat</keyword>
<feature type="region of interest" description="Disordered" evidence="4">
    <location>
        <begin position="411"/>
        <end position="453"/>
    </location>
</feature>
<dbReference type="Proteomes" id="UP000271241">
    <property type="component" value="Unassembled WGS sequence"/>
</dbReference>
<dbReference type="InterPro" id="IPR020472">
    <property type="entry name" value="WD40_PAC1"/>
</dbReference>
<feature type="repeat" description="WD" evidence="3">
    <location>
        <begin position="257"/>
        <end position="288"/>
    </location>
</feature>
<feature type="compositionally biased region" description="Basic and acidic residues" evidence="4">
    <location>
        <begin position="511"/>
        <end position="520"/>
    </location>
</feature>
<dbReference type="InterPro" id="IPR019775">
    <property type="entry name" value="WD40_repeat_CS"/>
</dbReference>
<dbReference type="Pfam" id="PF00400">
    <property type="entry name" value="WD40"/>
    <property type="match status" value="4"/>
</dbReference>
<dbReference type="InterPro" id="IPR015943">
    <property type="entry name" value="WD40/YVTN_repeat-like_dom_sf"/>
</dbReference>
<dbReference type="PROSITE" id="PS00678">
    <property type="entry name" value="WD_REPEATS_1"/>
    <property type="match status" value="1"/>
</dbReference>
<reference evidence="6" key="1">
    <citation type="journal article" date="2018" name="Nat. Microbiol.">
        <title>Leveraging single-cell genomics to expand the fungal tree of life.</title>
        <authorList>
            <person name="Ahrendt S.R."/>
            <person name="Quandt C.A."/>
            <person name="Ciobanu D."/>
            <person name="Clum A."/>
            <person name="Salamov A."/>
            <person name="Andreopoulos B."/>
            <person name="Cheng J.F."/>
            <person name="Woyke T."/>
            <person name="Pelin A."/>
            <person name="Henrissat B."/>
            <person name="Reynolds N.K."/>
            <person name="Benny G.L."/>
            <person name="Smith M.E."/>
            <person name="James T.Y."/>
            <person name="Grigoriev I.V."/>
        </authorList>
    </citation>
    <scope>NUCLEOTIDE SEQUENCE [LARGE SCALE GENOMIC DNA]</scope>
    <source>
        <strain evidence="6">RSA 1356</strain>
    </source>
</reference>
<dbReference type="InterPro" id="IPR051858">
    <property type="entry name" value="WD_repeat_GAD-1"/>
</dbReference>
<evidence type="ECO:0000256" key="3">
    <source>
        <dbReference type="PROSITE-ProRule" id="PRU00221"/>
    </source>
</evidence>
<evidence type="ECO:0000256" key="4">
    <source>
        <dbReference type="SAM" id="MobiDB-lite"/>
    </source>
</evidence>
<dbReference type="PROSITE" id="PS50082">
    <property type="entry name" value="WD_REPEATS_2"/>
    <property type="match status" value="4"/>
</dbReference>
<dbReference type="GO" id="GO:0035861">
    <property type="term" value="C:site of double-strand break"/>
    <property type="evidence" value="ECO:0007669"/>
    <property type="project" value="TreeGrafter"/>
</dbReference>
<dbReference type="SUPFAM" id="SSF50978">
    <property type="entry name" value="WD40 repeat-like"/>
    <property type="match status" value="1"/>
</dbReference>
<evidence type="ECO:0000313" key="6">
    <source>
        <dbReference type="Proteomes" id="UP000271241"/>
    </source>
</evidence>
<evidence type="ECO:0000313" key="5">
    <source>
        <dbReference type="EMBL" id="RKP06240.1"/>
    </source>
</evidence>
<dbReference type="PRINTS" id="PR00320">
    <property type="entry name" value="GPROTEINBRPT"/>
</dbReference>
<dbReference type="SMART" id="SM00320">
    <property type="entry name" value="WD40"/>
    <property type="match status" value="6"/>
</dbReference>
<sequence>MADRESKARAGLLPENHARVSNGSDSEESDDTDIDGDSIRLPATHEIKLSGHTRAISALSVEPSGSRVATGSYDGMLRLWDFNGMDSSCRAFRSIEPCEASQVKDVHFSVSGDQLLVAPATCQAKIYDRSGSEIAECTRGDMYMRDLRHTKGHITTLNCCAWHPLIRETFITGATDGTFRIWDVNQMAQQKSIAVYRPKGRAARVPVTALTYSPDGSSIACATQDGVISIWSASGALGRPAQTIEGAHTPGTETSCLLFSGDKQTFVSRGGDGTVKLWDMRSLKAPLAEASGLQSTGPESNVCFSPDEQLILTGKSMDGKQKGRVAVLDRRTLKTVHELAVSDAGVTKVLWHKRINQIIVGCSNGQVPVLYDPELSVKGAILCAGREPKRRTVDDMSLGSVIITPHALPMFRDQPAPHTKRQKEKMRKDPRISKRPDLPVSGPGRGGRIGSSMQGYLMKDSLRDEIKASAAEDPREALLKYAKIAEEEPMFVGHAYKKNQPKPIFDNTQEDAPREMKRRQ</sequence>